<feature type="compositionally biased region" description="Low complexity" evidence="6">
    <location>
        <begin position="545"/>
        <end position="555"/>
    </location>
</feature>
<dbReference type="EC" id="2.7.10.2" evidence="8"/>
<feature type="region of interest" description="Disordered" evidence="6">
    <location>
        <begin position="1"/>
        <end position="81"/>
    </location>
</feature>
<feature type="compositionally biased region" description="Basic residues" evidence="6">
    <location>
        <begin position="37"/>
        <end position="47"/>
    </location>
</feature>
<reference evidence="8" key="2">
    <citation type="submission" date="2014-06" db="EMBL/GenBank/DDBJ databases">
        <title>The complete genome of Blastobotrys (Arxula) adeninivorans LS3 - a yeast of biotechnological interest.</title>
        <authorList>
            <person name="Kunze G."/>
            <person name="Gaillardin C."/>
            <person name="Czernicka M."/>
            <person name="Durrens P."/>
            <person name="Martin T."/>
            <person name="Boer E."/>
            <person name="Gabaldon T."/>
            <person name="Cruz J."/>
            <person name="Talla E."/>
            <person name="Marck C."/>
            <person name="Goffeau A."/>
            <person name="Barbe V."/>
            <person name="Baret P."/>
            <person name="Baronian K."/>
            <person name="Beier S."/>
            <person name="Bleykasten C."/>
            <person name="Bode R."/>
            <person name="Casaregola S."/>
            <person name="Despons L."/>
            <person name="Fairhead C."/>
            <person name="Giersberg M."/>
            <person name="Gierski P."/>
            <person name="Hahnel U."/>
            <person name="Hartmann A."/>
            <person name="Jankowska D."/>
            <person name="Jubin C."/>
            <person name="Jung P."/>
            <person name="Lafontaine I."/>
            <person name="Leh-Louis V."/>
            <person name="Lemaire M."/>
            <person name="Marcet-Houben M."/>
            <person name="Mascher M."/>
            <person name="Morel G."/>
            <person name="Richard G.-F."/>
            <person name="Riechen J."/>
            <person name="Sacerdot C."/>
            <person name="Sarkar A."/>
            <person name="Savel G."/>
            <person name="Schacherer J."/>
            <person name="Sherman D."/>
            <person name="Straub M.-L."/>
            <person name="Stein N."/>
            <person name="Thierry A."/>
            <person name="Trautwein-Schult A."/>
            <person name="Westhof E."/>
            <person name="Worch S."/>
            <person name="Dujon B."/>
            <person name="Souciet J.-L."/>
            <person name="Wincker P."/>
            <person name="Scholz U."/>
            <person name="Neuveglise N."/>
        </authorList>
    </citation>
    <scope>NUCLEOTIDE SEQUENCE</scope>
    <source>
        <strain evidence="8">LS3</strain>
    </source>
</reference>
<feature type="compositionally biased region" description="Polar residues" evidence="6">
    <location>
        <begin position="257"/>
        <end position="272"/>
    </location>
</feature>
<dbReference type="InterPro" id="IPR011009">
    <property type="entry name" value="Kinase-like_dom_sf"/>
</dbReference>
<dbReference type="GO" id="GO:0005524">
    <property type="term" value="F:ATP binding"/>
    <property type="evidence" value="ECO:0007669"/>
    <property type="project" value="UniProtKB-KW"/>
</dbReference>
<evidence type="ECO:0000256" key="3">
    <source>
        <dbReference type="ARBA" id="ARBA00022777"/>
    </source>
</evidence>
<feature type="compositionally biased region" description="Low complexity" evidence="6">
    <location>
        <begin position="317"/>
        <end position="337"/>
    </location>
</feature>
<evidence type="ECO:0000256" key="5">
    <source>
        <dbReference type="ARBA" id="ARBA00037982"/>
    </source>
</evidence>
<dbReference type="Gene3D" id="1.10.510.10">
    <property type="entry name" value="Transferase(Phosphotransferase) domain 1"/>
    <property type="match status" value="1"/>
</dbReference>
<evidence type="ECO:0000259" key="7">
    <source>
        <dbReference type="PROSITE" id="PS50011"/>
    </source>
</evidence>
<evidence type="ECO:0000313" key="8">
    <source>
        <dbReference type="EMBL" id="CDP38510.1"/>
    </source>
</evidence>
<dbReference type="AlphaFoldDB" id="A0A060TBM6"/>
<dbReference type="PROSITE" id="PS00108">
    <property type="entry name" value="PROTEIN_KINASE_ST"/>
    <property type="match status" value="1"/>
</dbReference>
<feature type="region of interest" description="Disordered" evidence="6">
    <location>
        <begin position="511"/>
        <end position="634"/>
    </location>
</feature>
<organism evidence="8">
    <name type="scientific">Blastobotrys adeninivorans</name>
    <name type="common">Yeast</name>
    <name type="synonym">Arxula adeninivorans</name>
    <dbReference type="NCBI Taxonomy" id="409370"/>
    <lineage>
        <taxon>Eukaryota</taxon>
        <taxon>Fungi</taxon>
        <taxon>Dikarya</taxon>
        <taxon>Ascomycota</taxon>
        <taxon>Saccharomycotina</taxon>
        <taxon>Dipodascomycetes</taxon>
        <taxon>Dipodascales</taxon>
        <taxon>Trichomonascaceae</taxon>
        <taxon>Blastobotrys</taxon>
    </lineage>
</organism>
<dbReference type="SMART" id="SM00220">
    <property type="entry name" value="S_TKc"/>
    <property type="match status" value="1"/>
</dbReference>
<feature type="compositionally biased region" description="Low complexity" evidence="6">
    <location>
        <begin position="602"/>
        <end position="631"/>
    </location>
</feature>
<sequence>MSGSMDNIYPAMFGSHNSLSSLSSSAPSSSSSTSSKGTRKAMTRARRQQLWVSTSMANHHHHNNGNVYRGSRNPPASSTIKRSSGLLNLDEASLGSPAQRTAPILNNSNNNLHHHSDPNSSMKRPIKSGAISKPSQVSSATSSSTSAAYTPATSTSTMSTMSNMSTPFSSASESSGSPFVLPRPVHQVQQLQQQLFSSPASTTAAPGTGGSKLRKMSSVDNFFSHSRRSSTASTQDDSAVRSFNFHHSPHRKHPDRANTSAPAPSSLDTDSTSGDRNGHGDNNDNDYATPTNSYRMVKPLQTAFMSTGLLSKRNRMGSNGPGSNSNGSSAATNSNGSFDSSRGPPETPCKRPNATSTPSRYLDAFNPGESPFPAPNNHHHDSFLPHQRSTLSTMVLNTTPSGSESSVQTRLGLRDSRLKFGGSNNSGPNSLNSSPLNFSNRSMGSISNPPSFSDLYDDDAMRDEGEDDDDDYDPYDRSMPTTPTKDHSNHSLSNFGSSQVQPLNIPFAMKQSSQSTVTGQAKRTSSGATATSTPRPMRWNDGSHSRNSSSSSIVSPRTPEFISSDSANVASSSVESQNGDKTHRSLLRSTPTSNSGLKHGDNNSNSSSTNTNSTSTAINRPTTPARTPKTPVEADISSFSNYSRSFTQDDMLDPGLTDRFEKISLIGRGEFSSVFAVTPRSTPQSGSSGRASNAVAAVRYAVKRTKYPFLSQRARERRMEEVEILQDLSSYSHDDGVGRDYVINLFDTWEGNGHLYIMTEYCENGNLDTFLNEQGNISRLDEWRVWKILIELALGVRYIHHCGFLHLDLKPANVFITFEGTLKIGDFGMATRYPAAKGIEREGDREYIAPEVLSCQKYDKPADIFSFGLMMLEIAANIVLPDNGVHWQKLRSGDLTEAGRLSSGDLRAAEYVGEQDLDMMGDGSPSRRSTANGTNRRIPSWAPKFMVDDSGALDKIVKWMLDPDPAMRPTAHQILMSEEVIWVDRHRKTGAVIYEGDYGPEPDGTEAQYDDLMQMDQDDEINWQ</sequence>
<keyword evidence="3" id="KW-0418">Kinase</keyword>
<dbReference type="Gene3D" id="3.30.200.20">
    <property type="entry name" value="Phosphorylase Kinase, domain 1"/>
    <property type="match status" value="1"/>
</dbReference>
<feature type="compositionally biased region" description="Low complexity" evidence="6">
    <location>
        <begin position="132"/>
        <end position="201"/>
    </location>
</feature>
<dbReference type="Pfam" id="PF00069">
    <property type="entry name" value="Pkinase"/>
    <property type="match status" value="1"/>
</dbReference>
<evidence type="ECO:0000256" key="2">
    <source>
        <dbReference type="ARBA" id="ARBA00022741"/>
    </source>
</evidence>
<feature type="compositionally biased region" description="Low complexity" evidence="6">
    <location>
        <begin position="563"/>
        <end position="576"/>
    </location>
</feature>
<dbReference type="GO" id="GO:0004715">
    <property type="term" value="F:non-membrane spanning protein tyrosine kinase activity"/>
    <property type="evidence" value="ECO:0007669"/>
    <property type="project" value="UniProtKB-EC"/>
</dbReference>
<proteinExistence type="inferred from homology"/>
<dbReference type="PROSITE" id="PS50011">
    <property type="entry name" value="PROTEIN_KINASE_DOM"/>
    <property type="match status" value="1"/>
</dbReference>
<feature type="compositionally biased region" description="Low complexity" evidence="6">
    <location>
        <begin position="420"/>
        <end position="440"/>
    </location>
</feature>
<evidence type="ECO:0000256" key="1">
    <source>
        <dbReference type="ARBA" id="ARBA00022679"/>
    </source>
</evidence>
<accession>A0A060TBM6</accession>
<dbReference type="GO" id="GO:0005634">
    <property type="term" value="C:nucleus"/>
    <property type="evidence" value="ECO:0007669"/>
    <property type="project" value="TreeGrafter"/>
</dbReference>
<feature type="compositionally biased region" description="Low complexity" evidence="6">
    <location>
        <begin position="15"/>
        <end position="35"/>
    </location>
</feature>
<keyword evidence="4" id="KW-0067">ATP-binding</keyword>
<dbReference type="PANTHER" id="PTHR11042">
    <property type="entry name" value="EUKARYOTIC TRANSLATION INITIATION FACTOR 2-ALPHA KINASE EIF2-ALPHA KINASE -RELATED"/>
    <property type="match status" value="1"/>
</dbReference>
<feature type="region of interest" description="Disordered" evidence="6">
    <location>
        <begin position="311"/>
        <end position="384"/>
    </location>
</feature>
<feature type="compositionally biased region" description="Polar residues" evidence="6">
    <location>
        <begin position="490"/>
        <end position="499"/>
    </location>
</feature>
<dbReference type="InterPro" id="IPR008271">
    <property type="entry name" value="Ser/Thr_kinase_AS"/>
</dbReference>
<feature type="region of interest" description="Disordered" evidence="6">
    <location>
        <begin position="99"/>
        <end position="215"/>
    </location>
</feature>
<name>A0A060TBM6_BLAAD</name>
<gene>
    <name evidence="8" type="ORF">GNLVRS02_ARAD1D36278g</name>
</gene>
<dbReference type="GO" id="GO:0005737">
    <property type="term" value="C:cytoplasm"/>
    <property type="evidence" value="ECO:0007669"/>
    <property type="project" value="TreeGrafter"/>
</dbReference>
<dbReference type="SUPFAM" id="SSF56112">
    <property type="entry name" value="Protein kinase-like (PK-like)"/>
    <property type="match status" value="1"/>
</dbReference>
<feature type="region of interest" description="Disordered" evidence="6">
    <location>
        <begin position="417"/>
        <end position="499"/>
    </location>
</feature>
<keyword evidence="1 8" id="KW-0808">Transferase</keyword>
<reference evidence="8" key="1">
    <citation type="submission" date="2014-02" db="EMBL/GenBank/DDBJ databases">
        <authorList>
            <person name="Genoscope - CEA"/>
        </authorList>
    </citation>
    <scope>NUCLEOTIDE SEQUENCE</scope>
    <source>
        <strain evidence="8">LS3</strain>
    </source>
</reference>
<feature type="compositionally biased region" description="Polar residues" evidence="6">
    <location>
        <begin position="926"/>
        <end position="936"/>
    </location>
</feature>
<protein>
    <submittedName>
        <fullName evidence="8">ARAD1D36278p</fullName>
        <ecNumber evidence="8">2.7.10.2</ecNumber>
    </submittedName>
</protein>
<feature type="region of interest" description="Disordered" evidence="6">
    <location>
        <begin position="917"/>
        <end position="936"/>
    </location>
</feature>
<dbReference type="PANTHER" id="PTHR11042:SF196">
    <property type="entry name" value="MITOSIS INHIBITOR PROTEIN KINASE SWE1"/>
    <property type="match status" value="1"/>
</dbReference>
<comment type="similarity">
    <text evidence="5">Belongs to the protein kinase superfamily. Ser/Thr protein kinase family. GCN2 subfamily.</text>
</comment>
<evidence type="ECO:0000256" key="6">
    <source>
        <dbReference type="SAM" id="MobiDB-lite"/>
    </source>
</evidence>
<dbReference type="GO" id="GO:0110031">
    <property type="term" value="P:negative regulation of G2/MI transition of meiotic cell cycle"/>
    <property type="evidence" value="ECO:0007669"/>
    <property type="project" value="TreeGrafter"/>
</dbReference>
<dbReference type="CDD" id="cd14052">
    <property type="entry name" value="PTKc_Wee1_fungi"/>
    <property type="match status" value="1"/>
</dbReference>
<evidence type="ECO:0000256" key="4">
    <source>
        <dbReference type="ARBA" id="ARBA00022840"/>
    </source>
</evidence>
<feature type="compositionally biased region" description="Polar residues" evidence="6">
    <location>
        <begin position="511"/>
        <end position="534"/>
    </location>
</feature>
<dbReference type="InterPro" id="IPR050339">
    <property type="entry name" value="CC_SR_Kinase"/>
</dbReference>
<keyword evidence="2" id="KW-0547">Nucleotide-binding</keyword>
<feature type="domain" description="Protein kinase" evidence="7">
    <location>
        <begin position="660"/>
        <end position="981"/>
    </location>
</feature>
<feature type="compositionally biased region" description="Acidic residues" evidence="6">
    <location>
        <begin position="455"/>
        <end position="473"/>
    </location>
</feature>
<dbReference type="EMBL" id="HG937694">
    <property type="protein sequence ID" value="CDP38510.1"/>
    <property type="molecule type" value="Genomic_DNA"/>
</dbReference>
<dbReference type="InterPro" id="IPR000719">
    <property type="entry name" value="Prot_kinase_dom"/>
</dbReference>
<feature type="compositionally biased region" description="Polar residues" evidence="6">
    <location>
        <begin position="587"/>
        <end position="596"/>
    </location>
</feature>
<feature type="region of interest" description="Disordered" evidence="6">
    <location>
        <begin position="244"/>
        <end position="296"/>
    </location>
</feature>
<feature type="compositionally biased region" description="Polar residues" evidence="6">
    <location>
        <begin position="441"/>
        <end position="451"/>
    </location>
</feature>